<comment type="caution">
    <text evidence="3">The sequence shown here is derived from an EMBL/GenBank/DDBJ whole genome shotgun (WGS) entry which is preliminary data.</text>
</comment>
<keyword evidence="1" id="KW-0175">Coiled coil</keyword>
<feature type="compositionally biased region" description="Basic and acidic residues" evidence="2">
    <location>
        <begin position="76"/>
        <end position="117"/>
    </location>
</feature>
<sequence length="442" mass="49822">MSTIPPSDLAIFKYYTELPPPSNKHSSKKIMSNADFAKFLSKEVYNARKMEQQRQGRKAMQMNQQNQSVKFQDISSGHDKDHMLNPPCDEIRNDTKESTMNEMGETERRSRWTREQSDDSPTLRKLLYTDLIIKEMEEQEKNTKFASSAWIPDAVPTKRSSKKHQEKDVKYAMAPKATKHRHHTRRNIRDPAEFKSLEALIVSRKSPKPEDSDVKSNQGDQQFENFVKNSTPALSEIKASFQATRDKATTTIKNSQIARAEATRVILESQAVRTRIEKALVRRHVEKCHAEIAESAGLSSTKTVIASSVDGSVEDILEMDKNNNKEIAKEAVQEAVQSAEQAVQKAVQSQDTTVQLSAGSPQTSNSPTNTMESNAKNTKGAAATKVSKYTGCMDDYKIEFVTEAEDDAENDAENADAEEDWVKVMDYDEDEDEVEEDGWLLA</sequence>
<dbReference type="EMBL" id="PQXM01000433">
    <property type="protein sequence ID" value="TGO72616.1"/>
    <property type="molecule type" value="Genomic_DNA"/>
</dbReference>
<organism evidence="3 4">
    <name type="scientific">Botrytis elliptica</name>
    <dbReference type="NCBI Taxonomy" id="278938"/>
    <lineage>
        <taxon>Eukaryota</taxon>
        <taxon>Fungi</taxon>
        <taxon>Dikarya</taxon>
        <taxon>Ascomycota</taxon>
        <taxon>Pezizomycotina</taxon>
        <taxon>Leotiomycetes</taxon>
        <taxon>Helotiales</taxon>
        <taxon>Sclerotiniaceae</taxon>
        <taxon>Botrytis</taxon>
    </lineage>
</organism>
<name>A0A4Z1JGK8_9HELO</name>
<keyword evidence="4" id="KW-1185">Reference proteome</keyword>
<gene>
    <name evidence="3" type="ORF">BELL_0435g00070</name>
</gene>
<feature type="compositionally biased region" description="Polar residues" evidence="2">
    <location>
        <begin position="351"/>
        <end position="373"/>
    </location>
</feature>
<feature type="region of interest" description="Disordered" evidence="2">
    <location>
        <begin position="350"/>
        <end position="379"/>
    </location>
</feature>
<evidence type="ECO:0000256" key="2">
    <source>
        <dbReference type="SAM" id="MobiDB-lite"/>
    </source>
</evidence>
<feature type="coiled-coil region" evidence="1">
    <location>
        <begin position="322"/>
        <end position="349"/>
    </location>
</feature>
<evidence type="ECO:0000313" key="4">
    <source>
        <dbReference type="Proteomes" id="UP000297229"/>
    </source>
</evidence>
<dbReference type="Proteomes" id="UP000297229">
    <property type="component" value="Unassembled WGS sequence"/>
</dbReference>
<reference evidence="3 4" key="1">
    <citation type="submission" date="2017-12" db="EMBL/GenBank/DDBJ databases">
        <title>Comparative genomics of Botrytis spp.</title>
        <authorList>
            <person name="Valero-Jimenez C.A."/>
            <person name="Tapia P."/>
            <person name="Veloso J."/>
            <person name="Silva-Moreno E."/>
            <person name="Staats M."/>
            <person name="Valdes J.H."/>
            <person name="Van Kan J.A.L."/>
        </authorList>
    </citation>
    <scope>NUCLEOTIDE SEQUENCE [LARGE SCALE GENOMIC DNA]</scope>
    <source>
        <strain evidence="3 4">Be9601</strain>
    </source>
</reference>
<feature type="region of interest" description="Disordered" evidence="2">
    <location>
        <begin position="76"/>
        <end position="120"/>
    </location>
</feature>
<proteinExistence type="predicted"/>
<evidence type="ECO:0000313" key="3">
    <source>
        <dbReference type="EMBL" id="TGO72616.1"/>
    </source>
</evidence>
<feature type="region of interest" description="Disordered" evidence="2">
    <location>
        <begin position="403"/>
        <end position="422"/>
    </location>
</feature>
<dbReference type="OrthoDB" id="3549275at2759"/>
<protein>
    <submittedName>
        <fullName evidence="3">Uncharacterized protein</fullName>
    </submittedName>
</protein>
<dbReference type="AlphaFoldDB" id="A0A4Z1JGK8"/>
<evidence type="ECO:0000256" key="1">
    <source>
        <dbReference type="SAM" id="Coils"/>
    </source>
</evidence>
<accession>A0A4Z1JGK8</accession>
<feature type="compositionally biased region" description="Acidic residues" evidence="2">
    <location>
        <begin position="403"/>
        <end position="419"/>
    </location>
</feature>